<protein>
    <submittedName>
        <fullName evidence="1">Uncharacterized protein</fullName>
    </submittedName>
</protein>
<sequence length="284" mass="32124">MLKTPIHLIEETVFSIQDADGAECSIRDADWCDQDGLVLYVFAKMKSWIIIQNDWIPSPIADDSAFVRWLDGERILLVRRRSSGRDPNVFLLNLTGEIIDSFHAGDAIEGVVVGSEGVWISYYYGEFREGLPGEKLILFDLQGNPIFKYKTDLSTKPDILEILALVKGKNSSVWIAPLMKPLMKIVPESEVITIHEDPKLVNAGTFAFSIRGDFVYFVLEDSKWAYACRLGEEEAQPIGKIEGVSRGLGPRESYNFIAHPRNSGEVKLYRIENKEEYFLAEVLE</sequence>
<name>A0ABW3LD18_9BACL</name>
<evidence type="ECO:0000313" key="2">
    <source>
        <dbReference type="Proteomes" id="UP001597109"/>
    </source>
</evidence>
<gene>
    <name evidence="1" type="ORF">ACFQ1X_09085</name>
</gene>
<dbReference type="EMBL" id="JBHTKI010000012">
    <property type="protein sequence ID" value="MFD1031581.1"/>
    <property type="molecule type" value="Genomic_DNA"/>
</dbReference>
<dbReference type="RefSeq" id="WP_144840037.1">
    <property type="nucleotide sequence ID" value="NZ_JBHTKI010000012.1"/>
</dbReference>
<keyword evidence="2" id="KW-1185">Reference proteome</keyword>
<evidence type="ECO:0000313" key="1">
    <source>
        <dbReference type="EMBL" id="MFD1031581.1"/>
    </source>
</evidence>
<organism evidence="1 2">
    <name type="scientific">Metaplanococcus flavidus</name>
    <dbReference type="NCBI Taxonomy" id="569883"/>
    <lineage>
        <taxon>Bacteria</taxon>
        <taxon>Bacillati</taxon>
        <taxon>Bacillota</taxon>
        <taxon>Bacilli</taxon>
        <taxon>Bacillales</taxon>
        <taxon>Caryophanaceae</taxon>
        <taxon>Metaplanococcus</taxon>
    </lineage>
</organism>
<dbReference type="Proteomes" id="UP001597109">
    <property type="component" value="Unassembled WGS sequence"/>
</dbReference>
<proteinExistence type="predicted"/>
<accession>A0ABW3LD18</accession>
<comment type="caution">
    <text evidence="1">The sequence shown here is derived from an EMBL/GenBank/DDBJ whole genome shotgun (WGS) entry which is preliminary data.</text>
</comment>
<reference evidence="2" key="1">
    <citation type="journal article" date="2019" name="Int. J. Syst. Evol. Microbiol.">
        <title>The Global Catalogue of Microorganisms (GCM) 10K type strain sequencing project: providing services to taxonomists for standard genome sequencing and annotation.</title>
        <authorList>
            <consortium name="The Broad Institute Genomics Platform"/>
            <consortium name="The Broad Institute Genome Sequencing Center for Infectious Disease"/>
            <person name="Wu L."/>
            <person name="Ma J."/>
        </authorList>
    </citation>
    <scope>NUCLEOTIDE SEQUENCE [LARGE SCALE GENOMIC DNA]</scope>
    <source>
        <strain evidence="2">CCUG 56756</strain>
    </source>
</reference>